<name>A0A0E9WQK6_ANGAN</name>
<dbReference type="EMBL" id="GBXM01015920">
    <property type="protein sequence ID" value="JAH92657.1"/>
    <property type="molecule type" value="Transcribed_RNA"/>
</dbReference>
<accession>A0A0E9WQK6</accession>
<protein>
    <submittedName>
        <fullName evidence="1">Uncharacterized protein</fullName>
    </submittedName>
</protein>
<organism evidence="1">
    <name type="scientific">Anguilla anguilla</name>
    <name type="common">European freshwater eel</name>
    <name type="synonym">Muraena anguilla</name>
    <dbReference type="NCBI Taxonomy" id="7936"/>
    <lineage>
        <taxon>Eukaryota</taxon>
        <taxon>Metazoa</taxon>
        <taxon>Chordata</taxon>
        <taxon>Craniata</taxon>
        <taxon>Vertebrata</taxon>
        <taxon>Euteleostomi</taxon>
        <taxon>Actinopterygii</taxon>
        <taxon>Neopterygii</taxon>
        <taxon>Teleostei</taxon>
        <taxon>Anguilliformes</taxon>
        <taxon>Anguillidae</taxon>
        <taxon>Anguilla</taxon>
    </lineage>
</organism>
<sequence length="62" mass="7317">MQKKIKNKDIRTASELFCFVEKFFIQQNSDLRSRLFHDTELGCTEYSPSSMSEESSIYPPYD</sequence>
<evidence type="ECO:0000313" key="1">
    <source>
        <dbReference type="EMBL" id="JAH92657.1"/>
    </source>
</evidence>
<reference evidence="1" key="2">
    <citation type="journal article" date="2015" name="Fish Shellfish Immunol.">
        <title>Early steps in the European eel (Anguilla anguilla)-Vibrio vulnificus interaction in the gills: Role of the RtxA13 toxin.</title>
        <authorList>
            <person name="Callol A."/>
            <person name="Pajuelo D."/>
            <person name="Ebbesson L."/>
            <person name="Teles M."/>
            <person name="MacKenzie S."/>
            <person name="Amaro C."/>
        </authorList>
    </citation>
    <scope>NUCLEOTIDE SEQUENCE</scope>
</reference>
<reference evidence="1" key="1">
    <citation type="submission" date="2014-11" db="EMBL/GenBank/DDBJ databases">
        <authorList>
            <person name="Amaro Gonzalez C."/>
        </authorList>
    </citation>
    <scope>NUCLEOTIDE SEQUENCE</scope>
</reference>
<proteinExistence type="predicted"/>
<dbReference type="AlphaFoldDB" id="A0A0E9WQK6"/>